<evidence type="ECO:0000313" key="2">
    <source>
        <dbReference type="EMBL" id="ACM07015.1"/>
    </source>
</evidence>
<reference evidence="2 3" key="1">
    <citation type="journal article" date="2009" name="PLoS ONE">
        <title>Complete genome sequence of the aerobic CO-oxidizing thermophile Thermomicrobium roseum.</title>
        <authorList>
            <person name="Wu D."/>
            <person name="Raymond J."/>
            <person name="Wu M."/>
            <person name="Chatterji S."/>
            <person name="Ren Q."/>
            <person name="Graham J.E."/>
            <person name="Bryant D.A."/>
            <person name="Robb F."/>
            <person name="Colman A."/>
            <person name="Tallon L.J."/>
            <person name="Badger J.H."/>
            <person name="Madupu R."/>
            <person name="Ward N.L."/>
            <person name="Eisen J.A."/>
        </authorList>
    </citation>
    <scope>NUCLEOTIDE SEQUENCE [LARGE SCALE GENOMIC DNA]</scope>
    <source>
        <strain evidence="3">ATCC 27502 / DSM 5159 / P-2</strain>
        <plasmid evidence="2">unnamed</plasmid>
    </source>
</reference>
<keyword evidence="3" id="KW-1185">Reference proteome</keyword>
<name>B9L4E2_THERP</name>
<sequence>MRTDHAILGGVAYGAAQRRETIGSDALWPGSIIVIDPSSRGDEAPVSSLAVHRSSPSPRRWAIVPDPAGGDRPAGRVRRRW</sequence>
<evidence type="ECO:0000256" key="1">
    <source>
        <dbReference type="SAM" id="MobiDB-lite"/>
    </source>
</evidence>
<dbReference type="Proteomes" id="UP000000447">
    <property type="component" value="Plasmid unnamed"/>
</dbReference>
<keyword evidence="2" id="KW-0614">Plasmid</keyword>
<dbReference type="EMBL" id="CP001276">
    <property type="protein sequence ID" value="ACM07015.1"/>
    <property type="molecule type" value="Genomic_DNA"/>
</dbReference>
<feature type="region of interest" description="Disordered" evidence="1">
    <location>
        <begin position="57"/>
        <end position="81"/>
    </location>
</feature>
<evidence type="ECO:0000313" key="3">
    <source>
        <dbReference type="Proteomes" id="UP000000447"/>
    </source>
</evidence>
<dbReference type="KEGG" id="tro:trd_A0656"/>
<dbReference type="HOGENOM" id="CLU_2572769_0_0_0"/>
<proteinExistence type="predicted"/>
<geneLocation type="plasmid" evidence="3">
    <name>Tros</name>
</geneLocation>
<accession>B9L4E2</accession>
<gene>
    <name evidence="2" type="ordered locus">trd_A0656</name>
</gene>
<protein>
    <submittedName>
        <fullName evidence="2">Uncharacterized protein</fullName>
    </submittedName>
</protein>
<dbReference type="AlphaFoldDB" id="B9L4E2"/>
<organism evidence="2 3">
    <name type="scientific">Thermomicrobium roseum (strain ATCC 27502 / DSM 5159 / P-2)</name>
    <dbReference type="NCBI Taxonomy" id="309801"/>
    <lineage>
        <taxon>Bacteria</taxon>
        <taxon>Pseudomonadati</taxon>
        <taxon>Thermomicrobiota</taxon>
        <taxon>Thermomicrobia</taxon>
        <taxon>Thermomicrobiales</taxon>
        <taxon>Thermomicrobiaceae</taxon>
        <taxon>Thermomicrobium</taxon>
    </lineage>
</organism>